<name>A0A5N7BNT5_9EURO</name>
<evidence type="ECO:0008006" key="3">
    <source>
        <dbReference type="Google" id="ProtNLM"/>
    </source>
</evidence>
<proteinExistence type="predicted"/>
<dbReference type="OrthoDB" id="3724345at2759"/>
<keyword evidence="2" id="KW-1185">Reference proteome</keyword>
<sequence length="172" mass="19097">MSHTFYDATIVVVQSILRTLSHILHQAEQRPDANALLTARLHDDMYPLTDQIRITTQFSANLVARLTGQEPVTFEGSPTTYAQSYERIEAVQKALTEADRDVVNQHANVVATTKMGPEREMDMSAAAYAHSVALPNIYFHLTTAYGILRKEGVPLGKRDYFVGFFPPAAGQS</sequence>
<organism evidence="1 2">
    <name type="scientific">Aspergillus bertholletiae</name>
    <dbReference type="NCBI Taxonomy" id="1226010"/>
    <lineage>
        <taxon>Eukaryota</taxon>
        <taxon>Fungi</taxon>
        <taxon>Dikarya</taxon>
        <taxon>Ascomycota</taxon>
        <taxon>Pezizomycotina</taxon>
        <taxon>Eurotiomycetes</taxon>
        <taxon>Eurotiomycetidae</taxon>
        <taxon>Eurotiales</taxon>
        <taxon>Aspergillaceae</taxon>
        <taxon>Aspergillus</taxon>
        <taxon>Aspergillus subgen. Circumdati</taxon>
    </lineage>
</organism>
<dbReference type="Pfam" id="PF09351">
    <property type="entry name" value="DUF1993"/>
    <property type="match status" value="1"/>
</dbReference>
<dbReference type="SUPFAM" id="SSF109854">
    <property type="entry name" value="DinB/YfiT-like putative metalloenzymes"/>
    <property type="match status" value="1"/>
</dbReference>
<dbReference type="PANTHER" id="PTHR36922:SF1">
    <property type="entry name" value="DUF1993 DOMAIN-CONTAINING PROTEIN"/>
    <property type="match status" value="1"/>
</dbReference>
<accession>A0A5N7BNT5</accession>
<dbReference type="InterPro" id="IPR034660">
    <property type="entry name" value="DinB/YfiT-like"/>
</dbReference>
<dbReference type="Proteomes" id="UP000326198">
    <property type="component" value="Unassembled WGS sequence"/>
</dbReference>
<dbReference type="Gene3D" id="1.20.120.450">
    <property type="entry name" value="dinb family like domain"/>
    <property type="match status" value="1"/>
</dbReference>
<reference evidence="1 2" key="1">
    <citation type="submission" date="2019-04" db="EMBL/GenBank/DDBJ databases">
        <title>Friends and foes A comparative genomics studyof 23 Aspergillus species from section Flavi.</title>
        <authorList>
            <consortium name="DOE Joint Genome Institute"/>
            <person name="Kjaerbolling I."/>
            <person name="Vesth T."/>
            <person name="Frisvad J.C."/>
            <person name="Nybo J.L."/>
            <person name="Theobald S."/>
            <person name="Kildgaard S."/>
            <person name="Isbrandt T."/>
            <person name="Kuo A."/>
            <person name="Sato A."/>
            <person name="Lyhne E.K."/>
            <person name="Kogle M.E."/>
            <person name="Wiebenga A."/>
            <person name="Kun R.S."/>
            <person name="Lubbers R.J."/>
            <person name="Makela M.R."/>
            <person name="Barry K."/>
            <person name="Chovatia M."/>
            <person name="Clum A."/>
            <person name="Daum C."/>
            <person name="Haridas S."/>
            <person name="He G."/>
            <person name="LaButti K."/>
            <person name="Lipzen A."/>
            <person name="Mondo S."/>
            <person name="Riley R."/>
            <person name="Salamov A."/>
            <person name="Simmons B.A."/>
            <person name="Magnuson J.K."/>
            <person name="Henrissat B."/>
            <person name="Mortensen U.H."/>
            <person name="Larsen T.O."/>
            <person name="Devries R.P."/>
            <person name="Grigoriev I.V."/>
            <person name="Machida M."/>
            <person name="Baker S.E."/>
            <person name="Andersen M.R."/>
        </authorList>
    </citation>
    <scope>NUCLEOTIDE SEQUENCE [LARGE SCALE GENOMIC DNA]</scope>
    <source>
        <strain evidence="1 2">IBT 29228</strain>
    </source>
</reference>
<dbReference type="PANTHER" id="PTHR36922">
    <property type="entry name" value="BLL2446 PROTEIN"/>
    <property type="match status" value="1"/>
</dbReference>
<protein>
    <recommendedName>
        <fullName evidence="3">DUF1993 domain-containing protein</fullName>
    </recommendedName>
</protein>
<dbReference type="InterPro" id="IPR018531">
    <property type="entry name" value="DUF1993"/>
</dbReference>
<dbReference type="AlphaFoldDB" id="A0A5N7BNT5"/>
<evidence type="ECO:0000313" key="2">
    <source>
        <dbReference type="Proteomes" id="UP000326198"/>
    </source>
</evidence>
<evidence type="ECO:0000313" key="1">
    <source>
        <dbReference type="EMBL" id="KAE8383491.1"/>
    </source>
</evidence>
<dbReference type="EMBL" id="ML736154">
    <property type="protein sequence ID" value="KAE8383491.1"/>
    <property type="molecule type" value="Genomic_DNA"/>
</dbReference>
<gene>
    <name evidence="1" type="ORF">BDV26DRAFT_251046</name>
</gene>